<keyword evidence="1" id="KW-0472">Membrane</keyword>
<dbReference type="EMBL" id="CAKMRJ010002223">
    <property type="protein sequence ID" value="CAH1427107.1"/>
    <property type="molecule type" value="Genomic_DNA"/>
</dbReference>
<proteinExistence type="predicted"/>
<dbReference type="Proteomes" id="UP001157418">
    <property type="component" value="Unassembled WGS sequence"/>
</dbReference>
<feature type="transmembrane region" description="Helical" evidence="1">
    <location>
        <begin position="73"/>
        <end position="94"/>
    </location>
</feature>
<gene>
    <name evidence="2" type="ORF">LVIROSA_LOCUS14141</name>
</gene>
<evidence type="ECO:0000313" key="3">
    <source>
        <dbReference type="Proteomes" id="UP001157418"/>
    </source>
</evidence>
<name>A0AAU9MKJ6_9ASTR</name>
<dbReference type="AlphaFoldDB" id="A0AAU9MKJ6"/>
<evidence type="ECO:0000313" key="2">
    <source>
        <dbReference type="EMBL" id="CAH1427107.1"/>
    </source>
</evidence>
<reference evidence="2 3" key="1">
    <citation type="submission" date="2022-01" db="EMBL/GenBank/DDBJ databases">
        <authorList>
            <person name="Xiong W."/>
            <person name="Schranz E."/>
        </authorList>
    </citation>
    <scope>NUCLEOTIDE SEQUENCE [LARGE SCALE GENOMIC DNA]</scope>
</reference>
<keyword evidence="1" id="KW-0812">Transmembrane</keyword>
<organism evidence="2 3">
    <name type="scientific">Lactuca virosa</name>
    <dbReference type="NCBI Taxonomy" id="75947"/>
    <lineage>
        <taxon>Eukaryota</taxon>
        <taxon>Viridiplantae</taxon>
        <taxon>Streptophyta</taxon>
        <taxon>Embryophyta</taxon>
        <taxon>Tracheophyta</taxon>
        <taxon>Spermatophyta</taxon>
        <taxon>Magnoliopsida</taxon>
        <taxon>eudicotyledons</taxon>
        <taxon>Gunneridae</taxon>
        <taxon>Pentapetalae</taxon>
        <taxon>asterids</taxon>
        <taxon>campanulids</taxon>
        <taxon>Asterales</taxon>
        <taxon>Asteraceae</taxon>
        <taxon>Cichorioideae</taxon>
        <taxon>Cichorieae</taxon>
        <taxon>Lactucinae</taxon>
        <taxon>Lactuca</taxon>
    </lineage>
</organism>
<evidence type="ECO:0000256" key="1">
    <source>
        <dbReference type="SAM" id="Phobius"/>
    </source>
</evidence>
<keyword evidence="3" id="KW-1185">Reference proteome</keyword>
<accession>A0AAU9MKJ6</accession>
<comment type="caution">
    <text evidence="2">The sequence shown here is derived from an EMBL/GenBank/DDBJ whole genome shotgun (WGS) entry which is preliminary data.</text>
</comment>
<protein>
    <submittedName>
        <fullName evidence="2">Uncharacterized protein</fullName>
    </submittedName>
</protein>
<sequence length="117" mass="13806">MILMADVGIDRHVKVLTLSPLQFYQGERDRLKEQNRMYYHEHWNSSNRLKGARIDNPVSVFMVWSLRGKMDEFTLAILLLILSPATQQLMWIVYRVSRGFQVMKHNISCIVQPYDAH</sequence>
<keyword evidence="1" id="KW-1133">Transmembrane helix</keyword>